<organism evidence="2 3">
    <name type="scientific">Moniliophthora roreri</name>
    <name type="common">Frosty pod rot fungus</name>
    <name type="synonym">Monilia roreri</name>
    <dbReference type="NCBI Taxonomy" id="221103"/>
    <lineage>
        <taxon>Eukaryota</taxon>
        <taxon>Fungi</taxon>
        <taxon>Dikarya</taxon>
        <taxon>Basidiomycota</taxon>
        <taxon>Agaricomycotina</taxon>
        <taxon>Agaricomycetes</taxon>
        <taxon>Agaricomycetidae</taxon>
        <taxon>Agaricales</taxon>
        <taxon>Marasmiineae</taxon>
        <taxon>Marasmiaceae</taxon>
        <taxon>Moniliophthora</taxon>
    </lineage>
</organism>
<reference evidence="2 3" key="1">
    <citation type="submission" date="2015-12" db="EMBL/GenBank/DDBJ databases">
        <title>Draft genome sequence of Moniliophthora roreri, the causal agent of frosty pod rot of cacao.</title>
        <authorList>
            <person name="Aime M.C."/>
            <person name="Diaz-Valderrama J.R."/>
            <person name="Kijpornyongpan T."/>
            <person name="Phillips-Mora W."/>
        </authorList>
    </citation>
    <scope>NUCLEOTIDE SEQUENCE [LARGE SCALE GENOMIC DNA]</scope>
    <source>
        <strain evidence="2 3">MCA 2952</strain>
    </source>
</reference>
<dbReference type="PROSITE" id="PS50097">
    <property type="entry name" value="BTB"/>
    <property type="match status" value="1"/>
</dbReference>
<accession>A0A0W0FBA6</accession>
<name>A0A0W0FBA6_MONRR</name>
<dbReference type="Gene3D" id="3.30.710.10">
    <property type="entry name" value="Potassium Channel Kv1.1, Chain A"/>
    <property type="match status" value="1"/>
</dbReference>
<dbReference type="InterPro" id="IPR011333">
    <property type="entry name" value="SKP1/BTB/POZ_sf"/>
</dbReference>
<dbReference type="Pfam" id="PF00651">
    <property type="entry name" value="BTB"/>
    <property type="match status" value="1"/>
</dbReference>
<proteinExistence type="predicted"/>
<comment type="caution">
    <text evidence="2">The sequence shown here is derived from an EMBL/GenBank/DDBJ whole genome shotgun (WGS) entry which is preliminary data.</text>
</comment>
<dbReference type="InterPro" id="IPR000210">
    <property type="entry name" value="BTB/POZ_dom"/>
</dbReference>
<gene>
    <name evidence="2" type="ORF">WG66_13826</name>
</gene>
<protein>
    <recommendedName>
        <fullName evidence="1">BTB domain-containing protein</fullName>
    </recommendedName>
</protein>
<evidence type="ECO:0000313" key="3">
    <source>
        <dbReference type="Proteomes" id="UP000054988"/>
    </source>
</evidence>
<evidence type="ECO:0000313" key="2">
    <source>
        <dbReference type="EMBL" id="KTB33594.1"/>
    </source>
</evidence>
<evidence type="ECO:0000259" key="1">
    <source>
        <dbReference type="PROSITE" id="PS50097"/>
    </source>
</evidence>
<dbReference type="AlphaFoldDB" id="A0A0W0FBA6"/>
<dbReference type="Proteomes" id="UP000054988">
    <property type="component" value="Unassembled WGS sequence"/>
</dbReference>
<dbReference type="EMBL" id="LATX01002158">
    <property type="protein sequence ID" value="KTB33594.1"/>
    <property type="molecule type" value="Genomic_DNA"/>
</dbReference>
<feature type="domain" description="BTB" evidence="1">
    <location>
        <begin position="1"/>
        <end position="66"/>
    </location>
</feature>
<sequence length="169" mass="19410">MAQSLLRHLKFWIHSYFLERDSIFFKNLLASPATGTDSSYVIQGLKCNEFESLLGFFYDRMYNLSPTAVPLQTWINILSVSTQFKLQKSREHAIATMDAHFAASQLSPPMSPVEMLVIAEKHGIERWATLPYRQLCEREEHISQSEAEKIGLTSTVKVARDREQCLKAR</sequence>